<accession>A0EYW9</accession>
<evidence type="ECO:0000256" key="5">
    <source>
        <dbReference type="ARBA" id="ARBA00022737"/>
    </source>
</evidence>
<organism evidence="14 16">
    <name type="scientific">Ectropis obliqua nucleopolyhedrovirus</name>
    <dbReference type="NCBI Taxonomy" id="59376"/>
    <lineage>
        <taxon>Viruses</taxon>
        <taxon>Viruses incertae sedis</taxon>
        <taxon>Naldaviricetes</taxon>
        <taxon>Lefavirales</taxon>
        <taxon>Baculoviridae</taxon>
        <taxon>Alphabaculovirus</taxon>
        <taxon>Alphabaculovirus ecobliquae</taxon>
    </lineage>
</organism>
<protein>
    <submittedName>
        <fullName evidence="14">Vp91</fullName>
    </submittedName>
</protein>
<dbReference type="InterPro" id="IPR002557">
    <property type="entry name" value="Chitin-bd_dom"/>
</dbReference>
<keyword evidence="11" id="KW-1133">Transmembrane helix</keyword>
<comment type="subcellular location">
    <subcellularLocation>
        <location evidence="1">Virion</location>
    </subcellularLocation>
</comment>
<dbReference type="GO" id="GO:0005576">
    <property type="term" value="C:extracellular region"/>
    <property type="evidence" value="ECO:0007669"/>
    <property type="project" value="InterPro"/>
</dbReference>
<dbReference type="EMBL" id="DQ837165">
    <property type="protein sequence ID" value="ABI35749.1"/>
    <property type="molecule type" value="Genomic_DNA"/>
</dbReference>
<dbReference type="SUPFAM" id="SSF57625">
    <property type="entry name" value="Invertebrate chitin-binding proteins"/>
    <property type="match status" value="2"/>
</dbReference>
<keyword evidence="4" id="KW-0732">Signal</keyword>
<dbReference type="SMART" id="SM00494">
    <property type="entry name" value="ChtBD2"/>
    <property type="match status" value="3"/>
</dbReference>
<keyword evidence="3" id="KW-0479">Metal-binding</keyword>
<evidence type="ECO:0000256" key="11">
    <source>
        <dbReference type="SAM" id="Phobius"/>
    </source>
</evidence>
<keyword evidence="11" id="KW-0472">Membrane</keyword>
<keyword evidence="16" id="KW-1185">Reference proteome</keyword>
<reference evidence="14 16" key="3">
    <citation type="journal article" date="2007" name="Virology">
        <title>Genome sequence and organization of a nucleopolyhedrovirus that infects the tea looper caterpillar, Ectropis obliqua.</title>
        <authorList>
            <person name="Ma X.C."/>
            <person name="Shang J.Y."/>
            <person name="Yang Z.N."/>
            <person name="Bao Y.Y."/>
            <person name="Xiao Q."/>
            <person name="Zhang C.X."/>
        </authorList>
    </citation>
    <scope>NUCLEOTIDE SEQUENCE [LARGE SCALE GENOMIC DNA]</scope>
    <source>
        <strain evidence="14 16">A1</strain>
    </source>
</reference>
<keyword evidence="2" id="KW-0147">Chitin-binding</keyword>
<evidence type="ECO:0000256" key="2">
    <source>
        <dbReference type="ARBA" id="ARBA00022669"/>
    </source>
</evidence>
<evidence type="ECO:0000259" key="13">
    <source>
        <dbReference type="PROSITE" id="PS51807"/>
    </source>
</evidence>
<dbReference type="EMBL" id="MZ394738">
    <property type="protein sequence ID" value="QWV59665.1"/>
    <property type="molecule type" value="Genomic_DNA"/>
</dbReference>
<evidence type="ECO:0000313" key="14">
    <source>
        <dbReference type="EMBL" id="ABI35749.1"/>
    </source>
</evidence>
<evidence type="ECO:0000256" key="1">
    <source>
        <dbReference type="ARBA" id="ARBA00004328"/>
    </source>
</evidence>
<reference evidence="14 16" key="1">
    <citation type="journal article" date="2006" name="J. Microbiol.">
        <title>Morphological, phylogenetic and biological characteristics of Ectropis obliqua single-nucleocapsid nucleopolyhedrovirus.</title>
        <authorList>
            <person name="Ma X.C."/>
            <person name="Xu H.J."/>
            <person name="Tang M.J."/>
            <person name="Xiao Q."/>
            <person name="Hong J."/>
            <person name="Zhang C.X."/>
        </authorList>
    </citation>
    <scope>NUCLEOTIDE SEQUENCE [LARGE SCALE GENOMIC DNA]</scope>
    <source>
        <strain evidence="14 16">A1</strain>
    </source>
</reference>
<dbReference type="OrthoDB" id="542at10239"/>
<dbReference type="GO" id="GO:0008061">
    <property type="term" value="F:chitin binding"/>
    <property type="evidence" value="ECO:0007669"/>
    <property type="project" value="UniProtKB-KW"/>
</dbReference>
<keyword evidence="5" id="KW-0677">Repeat</keyword>
<feature type="domain" description="Zinc finger C2HC baculovirus (BV)-type profile" evidence="13">
    <location>
        <begin position="148"/>
        <end position="196"/>
    </location>
</feature>
<evidence type="ECO:0000313" key="15">
    <source>
        <dbReference type="EMBL" id="QWV59665.1"/>
    </source>
</evidence>
<feature type="domain" description="Chitin-binding type-2" evidence="12">
    <location>
        <begin position="223"/>
        <end position="281"/>
    </location>
</feature>
<keyword evidence="6" id="KW-0863">Zinc-finger</keyword>
<dbReference type="KEGG" id="vg:5176477"/>
<dbReference type="GO" id="GO:0044423">
    <property type="term" value="C:virion component"/>
    <property type="evidence" value="ECO:0007669"/>
    <property type="project" value="UniProtKB-KW"/>
</dbReference>
<evidence type="ECO:0000256" key="8">
    <source>
        <dbReference type="ARBA" id="ARBA00022844"/>
    </source>
</evidence>
<keyword evidence="7" id="KW-0862">Zinc</keyword>
<dbReference type="GO" id="GO:0008270">
    <property type="term" value="F:zinc ion binding"/>
    <property type="evidence" value="ECO:0007669"/>
    <property type="project" value="UniProtKB-KW"/>
</dbReference>
<dbReference type="InterPro" id="IPR013682">
    <property type="entry name" value="BaculoV_Vp91_N"/>
</dbReference>
<keyword evidence="11" id="KW-0812">Transmembrane</keyword>
<evidence type="ECO:0000256" key="9">
    <source>
        <dbReference type="ARBA" id="ARBA00023157"/>
    </source>
</evidence>
<keyword evidence="8" id="KW-0946">Virion</keyword>
<feature type="transmembrane region" description="Helical" evidence="11">
    <location>
        <begin position="6"/>
        <end position="24"/>
    </location>
</feature>
<dbReference type="CAZy" id="CBM14">
    <property type="family name" value="Carbohydrate-Binding Module Family 14"/>
</dbReference>
<keyword evidence="10" id="KW-0325">Glycoprotein</keyword>
<evidence type="ECO:0000256" key="6">
    <source>
        <dbReference type="ARBA" id="ARBA00022771"/>
    </source>
</evidence>
<reference evidence="15" key="4">
    <citation type="submission" date="2021-06" db="EMBL/GenBank/DDBJ databases">
        <authorList>
            <person name="Xiao Q."/>
            <person name="Zhang X.X."/>
            <person name="Tang M.J."/>
        </authorList>
    </citation>
    <scope>NUCLEOTIDE SEQUENCE</scope>
    <source>
        <strain evidence="15">QF4</strain>
    </source>
</reference>
<dbReference type="RefSeq" id="YP_874259.1">
    <property type="nucleotide sequence ID" value="NC_008586.1"/>
</dbReference>
<evidence type="ECO:0000259" key="12">
    <source>
        <dbReference type="PROSITE" id="PS50940"/>
    </source>
</evidence>
<evidence type="ECO:0000256" key="3">
    <source>
        <dbReference type="ARBA" id="ARBA00022723"/>
    </source>
</evidence>
<reference evidence="14" key="2">
    <citation type="submission" date="2006-07" db="EMBL/GenBank/DDBJ databases">
        <authorList>
            <person name="Zhang C.-X."/>
            <person name="Yang Z.-N."/>
            <person name="Ma X.-C."/>
            <person name="Xiao Q."/>
        </authorList>
    </citation>
    <scope>NUCLEOTIDE SEQUENCE</scope>
    <source>
        <strain evidence="14">A1</strain>
    </source>
</reference>
<sequence>MLTVPLLSVAIFLTVIFFIIYLIIYNDFNENEFNNRLQVTIEFMQRTNAEIPLPDHLTYVSAVDGPMYTLTTFDTDTMQITKTSIHDDRVEIFDFLLQTLERAAEPYDTRVKAHPSDQHKFQVRGDDDQWFDMECAFNKRFDPQTQRCVPIDFCENKAPGNYALNESMIDTFVLNHNVNKLNIDPDNTHPTMYLRCLQGGFHVIQECPPGNLFDAATSQCVVNNDCEFRPDNYVLGIFSENLAIDQYLMCKNGEITVATCPTNKVFDRRLLTCVDAHPCTINGPGYTYITNEIGNSQYYLCVSSTETELITCLNRIHVDNQYKCGGSVECANFDNGSGTLVTTMENDSIRYNSGVLTCDNYEIVRNIQCDTSNLLADHVYNNRFKVGVHIPRQVYDTSANACQPFDLSLVQQKSKYFNIESLPNEYNINFQTAMIGHMDNINAILGNNIDTNTINDVVTYARHSNAVGLNPIDGTAIECFGATLYDPFNANRMNVCNENNVLIRNIIVADNQYIKTINYTIDDDINYHASCTSQIAMRPNIVEFDQFYVTISSDILRSDVCGTLLYEINDQYTTLVDKYTTIYVQYKFESVKSPLYIDQKHANTYDIPITISRPVNTNNIPPLFDPFEHIETIEPAFNPFKTSDTTINDNFDIANDKQNLIPRNKSDVKILGNNNDVIQNDDIINNVIRDHERTPSPPTFPVRPPPDLTLARKDVSYSCLYAIPTYRFSDCELTTATLVESIRLLRDNVQVDDACKDAVGLANIINSYAYLGNNVGCRSLYEDATIKVVRVSDPVVYDNLDTQSNDGIVYNHYVYKNNNSYLACPIHLFSPTDFTCNIESDKIYYLENMQSIS</sequence>
<dbReference type="Proteomes" id="UP000214344">
    <property type="component" value="Segment"/>
</dbReference>
<evidence type="ECO:0000313" key="16">
    <source>
        <dbReference type="Proteomes" id="UP000214344"/>
    </source>
</evidence>
<evidence type="ECO:0000256" key="7">
    <source>
        <dbReference type="ARBA" id="ARBA00022833"/>
    </source>
</evidence>
<keyword evidence="9" id="KW-1015">Disulfide bond</keyword>
<evidence type="ECO:0000256" key="4">
    <source>
        <dbReference type="ARBA" id="ARBA00022729"/>
    </source>
</evidence>
<dbReference type="PROSITE" id="PS51807">
    <property type="entry name" value="ZF_C2HC_BV"/>
    <property type="match status" value="1"/>
</dbReference>
<dbReference type="Pfam" id="PF08475">
    <property type="entry name" value="Baculo_VP91_N"/>
    <property type="match status" value="1"/>
</dbReference>
<dbReference type="PROSITE" id="PS50940">
    <property type="entry name" value="CHIT_BIND_II"/>
    <property type="match status" value="1"/>
</dbReference>
<evidence type="ECO:0000256" key="10">
    <source>
        <dbReference type="ARBA" id="ARBA00023180"/>
    </source>
</evidence>
<dbReference type="Pfam" id="PF01607">
    <property type="entry name" value="CBM_14"/>
    <property type="match status" value="1"/>
</dbReference>
<proteinExistence type="predicted"/>
<dbReference type="InterPro" id="IPR036508">
    <property type="entry name" value="Chitin-bd_dom_sf"/>
</dbReference>
<name>A0EYW9_9ABAC</name>
<gene>
    <name evidence="15" type="ORF">QF4000079</name>
</gene>